<feature type="compositionally biased region" description="Basic and acidic residues" evidence="2">
    <location>
        <begin position="213"/>
        <end position="232"/>
    </location>
</feature>
<dbReference type="GeneID" id="28900134"/>
<feature type="compositionally biased region" description="Acidic residues" evidence="2">
    <location>
        <begin position="233"/>
        <end position="244"/>
    </location>
</feature>
<feature type="compositionally biased region" description="Basic and acidic residues" evidence="2">
    <location>
        <begin position="57"/>
        <end position="100"/>
    </location>
</feature>
<feature type="compositionally biased region" description="Acidic residues" evidence="2">
    <location>
        <begin position="471"/>
        <end position="487"/>
    </location>
</feature>
<evidence type="ECO:0000313" key="5">
    <source>
        <dbReference type="Proteomes" id="UP000076632"/>
    </source>
</evidence>
<accession>A0A165HHF1</accession>
<dbReference type="FunCoup" id="A0A165HHF1">
    <property type="interactions" value="611"/>
</dbReference>
<feature type="domain" description="Kri1-like C-terminal" evidence="3">
    <location>
        <begin position="565"/>
        <end position="657"/>
    </location>
</feature>
<evidence type="ECO:0000256" key="2">
    <source>
        <dbReference type="SAM" id="MobiDB-lite"/>
    </source>
</evidence>
<feature type="region of interest" description="Disordered" evidence="2">
    <location>
        <begin position="440"/>
        <end position="571"/>
    </location>
</feature>
<dbReference type="PANTHER" id="PTHR14490:SF5">
    <property type="entry name" value="PROTEIN KRI1 HOMOLOG"/>
    <property type="match status" value="1"/>
</dbReference>
<dbReference type="Pfam" id="PF05178">
    <property type="entry name" value="Kri1"/>
    <property type="match status" value="1"/>
</dbReference>
<dbReference type="EMBL" id="KV407457">
    <property type="protein sequence ID" value="KZF23523.1"/>
    <property type="molecule type" value="Genomic_DNA"/>
</dbReference>
<organism evidence="4 5">
    <name type="scientific">Xylona heveae (strain CBS 132557 / TC161)</name>
    <dbReference type="NCBI Taxonomy" id="1328760"/>
    <lineage>
        <taxon>Eukaryota</taxon>
        <taxon>Fungi</taxon>
        <taxon>Dikarya</taxon>
        <taxon>Ascomycota</taxon>
        <taxon>Pezizomycotina</taxon>
        <taxon>Xylonomycetes</taxon>
        <taxon>Xylonales</taxon>
        <taxon>Xylonaceae</taxon>
        <taxon>Xylona</taxon>
    </lineage>
</organism>
<feature type="compositionally biased region" description="Low complexity" evidence="2">
    <location>
        <begin position="441"/>
        <end position="451"/>
    </location>
</feature>
<proteinExistence type="inferred from homology"/>
<evidence type="ECO:0000259" key="3">
    <source>
        <dbReference type="Pfam" id="PF12936"/>
    </source>
</evidence>
<feature type="compositionally biased region" description="Acidic residues" evidence="2">
    <location>
        <begin position="518"/>
        <end position="536"/>
    </location>
</feature>
<dbReference type="RefSeq" id="XP_018189078.1">
    <property type="nucleotide sequence ID" value="XM_018334997.1"/>
</dbReference>
<feature type="region of interest" description="Disordered" evidence="2">
    <location>
        <begin position="682"/>
        <end position="733"/>
    </location>
</feature>
<keyword evidence="5" id="KW-1185">Reference proteome</keyword>
<dbReference type="InterPro" id="IPR024626">
    <property type="entry name" value="Kri1-like_C"/>
</dbReference>
<name>A0A165HHF1_XYLHT</name>
<sequence>MAKKSDKVSAATKHAPKDEKSTNGAKDNTRPTKRAKLLDDDSSDNSDSEEAGGVILSKDDDDKDEAGFKINKEYARRFEHNKKREEMHRLEEKYGKDNASKKRKASDGEGSDEESDSESESEDDDALLATEALDQEINATLQAIRAKDPRVYDKDVTFYSEFNPDSEQATSEKKEKPMFLQDYHRKNLLEGKVGAEGEEDEDAPPRTYAQEQDDLKKSILKEMHAAADSEKEASDDDQEDEDGDFLIRKGPSHEQLAKEMAAEAAKKPVALDVASADQDPEKYLSNFMTARAWLPSGGSKWQAFESDDEDDERRADEFEQAYNLRFEDPQAANEKLISHARDATNKYSVRREEISGRKKAREAERVKKEAEKAERTADKARLRKLKIEQMEEKVKKIKEAAGVKGQALGEDDWAEFLEEGWEGDKWEEAMKKRFGEDYYAEQDAASSSEGDAGADGGEKQKKKKPKKPTWDDDIDIKDLVPDFEDEESGKKPDITLSDDDDENNNGEDAAQAIANAANEDEDEDGDVDMDDADADGEATKAKGKTKKDRLREREEAKRSARRERRKIEQFVDSKMDMEDALAMPGASKAASGRFRYRETSPTAYGLTPRDILMASDTQLNQFAGLKKLAAFRDAEKKRKDKKKLGKKARLRQWRKETFGDEDGPTLELREYLAREAGVPIESLGKGEGFARPGAAASQGNEDEGGVDIREGGKKKKRRSRKNKQPQGENEIAA</sequence>
<feature type="compositionally biased region" description="Basic and acidic residues" evidence="2">
    <location>
        <begin position="170"/>
        <end position="195"/>
    </location>
</feature>
<feature type="compositionally biased region" description="Acidic residues" evidence="2">
    <location>
        <begin position="109"/>
        <end position="126"/>
    </location>
</feature>
<dbReference type="PANTHER" id="PTHR14490">
    <property type="entry name" value="ZINC FINGER, ZZ TYPE"/>
    <property type="match status" value="1"/>
</dbReference>
<feature type="compositionally biased region" description="Low complexity" evidence="2">
    <location>
        <begin position="506"/>
        <end position="517"/>
    </location>
</feature>
<feature type="compositionally biased region" description="Acidic residues" evidence="2">
    <location>
        <begin position="40"/>
        <end position="50"/>
    </location>
</feature>
<dbReference type="OrthoDB" id="10252032at2759"/>
<dbReference type="GO" id="GO:0005730">
    <property type="term" value="C:nucleolus"/>
    <property type="evidence" value="ECO:0007669"/>
    <property type="project" value="TreeGrafter"/>
</dbReference>
<dbReference type="AlphaFoldDB" id="A0A165HHF1"/>
<comment type="similarity">
    <text evidence="1">Belongs to the KRI1 family.</text>
</comment>
<protein>
    <recommendedName>
        <fullName evidence="3">Kri1-like C-terminal domain-containing protein</fullName>
    </recommendedName>
</protein>
<feature type="compositionally biased region" description="Basic and acidic residues" evidence="2">
    <location>
        <begin position="245"/>
        <end position="266"/>
    </location>
</feature>
<dbReference type="OMA" id="WDNYDPR"/>
<feature type="compositionally biased region" description="Acidic residues" evidence="2">
    <location>
        <begin position="496"/>
        <end position="505"/>
    </location>
</feature>
<dbReference type="InParanoid" id="A0A165HHF1"/>
<evidence type="ECO:0000313" key="4">
    <source>
        <dbReference type="EMBL" id="KZF23523.1"/>
    </source>
</evidence>
<feature type="region of interest" description="Disordered" evidence="2">
    <location>
        <begin position="349"/>
        <end position="382"/>
    </location>
</feature>
<dbReference type="GO" id="GO:0000447">
    <property type="term" value="P:endonucleolytic cleavage in ITS1 to separate SSU-rRNA from 5.8S rRNA and LSU-rRNA from tricistronic rRNA transcript (SSU-rRNA, 5.8S rRNA, LSU-rRNA)"/>
    <property type="evidence" value="ECO:0007669"/>
    <property type="project" value="TreeGrafter"/>
</dbReference>
<gene>
    <name evidence="4" type="ORF">L228DRAFT_267520</name>
</gene>
<reference evidence="4 5" key="1">
    <citation type="journal article" date="2016" name="Fungal Biol.">
        <title>The genome of Xylona heveae provides a window into fungal endophytism.</title>
        <authorList>
            <person name="Gazis R."/>
            <person name="Kuo A."/>
            <person name="Riley R."/>
            <person name="LaButti K."/>
            <person name="Lipzen A."/>
            <person name="Lin J."/>
            <person name="Amirebrahimi M."/>
            <person name="Hesse C.N."/>
            <person name="Spatafora J.W."/>
            <person name="Henrissat B."/>
            <person name="Hainaut M."/>
            <person name="Grigoriev I.V."/>
            <person name="Hibbett D.S."/>
        </authorList>
    </citation>
    <scope>NUCLEOTIDE SEQUENCE [LARGE SCALE GENOMIC DNA]</scope>
    <source>
        <strain evidence="4 5">TC161</strain>
    </source>
</reference>
<dbReference type="STRING" id="1328760.A0A165HHF1"/>
<feature type="compositionally biased region" description="Basic and acidic residues" evidence="2">
    <location>
        <begin position="549"/>
        <end position="558"/>
    </location>
</feature>
<dbReference type="Pfam" id="PF12936">
    <property type="entry name" value="Kri1_C"/>
    <property type="match status" value="1"/>
</dbReference>
<evidence type="ECO:0000256" key="1">
    <source>
        <dbReference type="ARBA" id="ARBA00007473"/>
    </source>
</evidence>
<dbReference type="GO" id="GO:0030686">
    <property type="term" value="C:90S preribosome"/>
    <property type="evidence" value="ECO:0007669"/>
    <property type="project" value="TreeGrafter"/>
</dbReference>
<feature type="region of interest" description="Disordered" evidence="2">
    <location>
        <begin position="159"/>
        <end position="266"/>
    </location>
</feature>
<feature type="compositionally biased region" description="Basic residues" evidence="2">
    <location>
        <begin position="712"/>
        <end position="723"/>
    </location>
</feature>
<dbReference type="InterPro" id="IPR018034">
    <property type="entry name" value="Kri1"/>
</dbReference>
<dbReference type="Proteomes" id="UP000076632">
    <property type="component" value="Unassembled WGS sequence"/>
</dbReference>
<feature type="region of interest" description="Disordered" evidence="2">
    <location>
        <begin position="1"/>
        <end position="126"/>
    </location>
</feature>